<dbReference type="PANTHER" id="PTHR28665:SF1">
    <property type="entry name" value="BEN DOMAIN-CONTAINING PROTEIN 3"/>
    <property type="match status" value="1"/>
</dbReference>
<dbReference type="SMART" id="SM01025">
    <property type="entry name" value="BEN"/>
    <property type="match status" value="1"/>
</dbReference>
<keyword evidence="4" id="KW-1185">Reference proteome</keyword>
<sequence length="249" mass="27071">MTATQGATISTTMMAAIQGATTPARTTTAIQDATTPTTTTTAMTASTTPATPTMTPSHVTARNEAIPGSLMSALSQIVNSIRIMQRDPYRSRQQGEAQTKAIQALTTELGEIRSMMGTLIGMLAQSSRPQTTELSDATGSENVDIPARTMISDEELRSIRAMSSNSGNFAANLVRRLFPELFTAANIKSLYNYNGGGQNKKQLLSPTRKSAVKRYVTRFFPEVRDPEAWNAQCVSKINEILRRPVRPPR</sequence>
<evidence type="ECO:0000313" key="3">
    <source>
        <dbReference type="EMBL" id="KAH3870351.1"/>
    </source>
</evidence>
<dbReference type="Pfam" id="PF10523">
    <property type="entry name" value="BEN"/>
    <property type="match status" value="1"/>
</dbReference>
<dbReference type="GO" id="GO:0000122">
    <property type="term" value="P:negative regulation of transcription by RNA polymerase II"/>
    <property type="evidence" value="ECO:0007669"/>
    <property type="project" value="TreeGrafter"/>
</dbReference>
<accession>A0A9D4M678</accession>
<evidence type="ECO:0000313" key="4">
    <source>
        <dbReference type="Proteomes" id="UP000828390"/>
    </source>
</evidence>
<evidence type="ECO:0000256" key="1">
    <source>
        <dbReference type="SAM" id="MobiDB-lite"/>
    </source>
</evidence>
<feature type="compositionally biased region" description="Low complexity" evidence="1">
    <location>
        <begin position="33"/>
        <end position="56"/>
    </location>
</feature>
<dbReference type="GO" id="GO:0000183">
    <property type="term" value="P:rDNA heterochromatin formation"/>
    <property type="evidence" value="ECO:0007669"/>
    <property type="project" value="InterPro"/>
</dbReference>
<feature type="domain" description="BEN" evidence="2">
    <location>
        <begin position="140"/>
        <end position="248"/>
    </location>
</feature>
<dbReference type="AlphaFoldDB" id="A0A9D4M678"/>
<organism evidence="3 4">
    <name type="scientific">Dreissena polymorpha</name>
    <name type="common">Zebra mussel</name>
    <name type="synonym">Mytilus polymorpha</name>
    <dbReference type="NCBI Taxonomy" id="45954"/>
    <lineage>
        <taxon>Eukaryota</taxon>
        <taxon>Metazoa</taxon>
        <taxon>Spiralia</taxon>
        <taxon>Lophotrochozoa</taxon>
        <taxon>Mollusca</taxon>
        <taxon>Bivalvia</taxon>
        <taxon>Autobranchia</taxon>
        <taxon>Heteroconchia</taxon>
        <taxon>Euheterodonta</taxon>
        <taxon>Imparidentia</taxon>
        <taxon>Neoheterodontei</taxon>
        <taxon>Myida</taxon>
        <taxon>Dreissenoidea</taxon>
        <taxon>Dreissenidae</taxon>
        <taxon>Dreissena</taxon>
    </lineage>
</organism>
<dbReference type="GO" id="GO:0000182">
    <property type="term" value="F:rDNA binding"/>
    <property type="evidence" value="ECO:0007669"/>
    <property type="project" value="TreeGrafter"/>
</dbReference>
<proteinExistence type="predicted"/>
<name>A0A9D4M678_DREPO</name>
<dbReference type="PROSITE" id="PS51457">
    <property type="entry name" value="BEN"/>
    <property type="match status" value="1"/>
</dbReference>
<dbReference type="InterPro" id="IPR018379">
    <property type="entry name" value="BEN_domain"/>
</dbReference>
<comment type="caution">
    <text evidence="3">The sequence shown here is derived from an EMBL/GenBank/DDBJ whole genome shotgun (WGS) entry which is preliminary data.</text>
</comment>
<reference evidence="3" key="1">
    <citation type="journal article" date="2019" name="bioRxiv">
        <title>The Genome of the Zebra Mussel, Dreissena polymorpha: A Resource for Invasive Species Research.</title>
        <authorList>
            <person name="McCartney M.A."/>
            <person name="Auch B."/>
            <person name="Kono T."/>
            <person name="Mallez S."/>
            <person name="Zhang Y."/>
            <person name="Obille A."/>
            <person name="Becker A."/>
            <person name="Abrahante J.E."/>
            <person name="Garbe J."/>
            <person name="Badalamenti J.P."/>
            <person name="Herman A."/>
            <person name="Mangelson H."/>
            <person name="Liachko I."/>
            <person name="Sullivan S."/>
            <person name="Sone E.D."/>
            <person name="Koren S."/>
            <person name="Silverstein K.A.T."/>
            <person name="Beckman K.B."/>
            <person name="Gohl D.M."/>
        </authorList>
    </citation>
    <scope>NUCLEOTIDE SEQUENCE</scope>
    <source>
        <strain evidence="3">Duluth1</strain>
        <tissue evidence="3">Whole animal</tissue>
    </source>
</reference>
<dbReference type="EMBL" id="JAIWYP010000002">
    <property type="protein sequence ID" value="KAH3870351.1"/>
    <property type="molecule type" value="Genomic_DNA"/>
</dbReference>
<feature type="region of interest" description="Disordered" evidence="1">
    <location>
        <begin position="33"/>
        <end position="57"/>
    </location>
</feature>
<protein>
    <recommendedName>
        <fullName evidence="2">BEN domain-containing protein</fullName>
    </recommendedName>
</protein>
<dbReference type="InterPro" id="IPR033583">
    <property type="entry name" value="BEND3"/>
</dbReference>
<gene>
    <name evidence="3" type="ORF">DPMN_033533</name>
</gene>
<dbReference type="PANTHER" id="PTHR28665">
    <property type="entry name" value="BEN DOMAIN-CONTAINING PROTEIN 3"/>
    <property type="match status" value="1"/>
</dbReference>
<evidence type="ECO:0000259" key="2">
    <source>
        <dbReference type="PROSITE" id="PS51457"/>
    </source>
</evidence>
<dbReference type="Proteomes" id="UP000828390">
    <property type="component" value="Unassembled WGS sequence"/>
</dbReference>
<dbReference type="GO" id="GO:0000792">
    <property type="term" value="C:heterochromatin"/>
    <property type="evidence" value="ECO:0007669"/>
    <property type="project" value="InterPro"/>
</dbReference>
<reference evidence="3" key="2">
    <citation type="submission" date="2020-11" db="EMBL/GenBank/DDBJ databases">
        <authorList>
            <person name="McCartney M.A."/>
            <person name="Auch B."/>
            <person name="Kono T."/>
            <person name="Mallez S."/>
            <person name="Becker A."/>
            <person name="Gohl D.M."/>
            <person name="Silverstein K.A.T."/>
            <person name="Koren S."/>
            <person name="Bechman K.B."/>
            <person name="Herman A."/>
            <person name="Abrahante J.E."/>
            <person name="Garbe J."/>
        </authorList>
    </citation>
    <scope>NUCLEOTIDE SEQUENCE</scope>
    <source>
        <strain evidence="3">Duluth1</strain>
        <tissue evidence="3">Whole animal</tissue>
    </source>
</reference>